<evidence type="ECO:0000313" key="4">
    <source>
        <dbReference type="EMBL" id="KAL3124632.1"/>
    </source>
</evidence>
<accession>A0ABD2MC70</accession>
<dbReference type="InterPro" id="IPR001478">
    <property type="entry name" value="PDZ"/>
</dbReference>
<dbReference type="SMART" id="SM00228">
    <property type="entry name" value="PDZ"/>
    <property type="match status" value="1"/>
</dbReference>
<dbReference type="PANTHER" id="PTHR23119">
    <property type="entry name" value="DISCS LARGE"/>
    <property type="match status" value="1"/>
</dbReference>
<evidence type="ECO:0000256" key="2">
    <source>
        <dbReference type="ARBA" id="ARBA00023136"/>
    </source>
</evidence>
<feature type="domain" description="PDZ" evidence="3">
    <location>
        <begin position="305"/>
        <end position="391"/>
    </location>
</feature>
<evidence type="ECO:0000256" key="1">
    <source>
        <dbReference type="ARBA" id="ARBA00004370"/>
    </source>
</evidence>
<dbReference type="Gene3D" id="2.30.42.10">
    <property type="match status" value="1"/>
</dbReference>
<dbReference type="PANTHER" id="PTHR23119:SF51">
    <property type="entry name" value="DISKS LARGE 1 TUMOR SUPPRESSOR PROTEIN"/>
    <property type="match status" value="1"/>
</dbReference>
<dbReference type="Proteomes" id="UP001620626">
    <property type="component" value="Unassembled WGS sequence"/>
</dbReference>
<keyword evidence="2" id="KW-0472">Membrane</keyword>
<evidence type="ECO:0000313" key="5">
    <source>
        <dbReference type="Proteomes" id="UP001620626"/>
    </source>
</evidence>
<dbReference type="EMBL" id="JBICBT010000066">
    <property type="protein sequence ID" value="KAL3124632.1"/>
    <property type="molecule type" value="Genomic_DNA"/>
</dbReference>
<dbReference type="PROSITE" id="PS50106">
    <property type="entry name" value="PDZ"/>
    <property type="match status" value="1"/>
</dbReference>
<reference evidence="4 5" key="1">
    <citation type="submission" date="2024-10" db="EMBL/GenBank/DDBJ databases">
        <authorList>
            <person name="Kim D."/>
        </authorList>
    </citation>
    <scope>NUCLEOTIDE SEQUENCE [LARGE SCALE GENOMIC DNA]</scope>
    <source>
        <strain evidence="4">BH-2024</strain>
    </source>
</reference>
<dbReference type="InterPro" id="IPR050614">
    <property type="entry name" value="Synaptic_Scaffolding_LAP-MAGUK"/>
</dbReference>
<evidence type="ECO:0000259" key="3">
    <source>
        <dbReference type="PROSITE" id="PS50106"/>
    </source>
</evidence>
<dbReference type="SUPFAM" id="SSF50156">
    <property type="entry name" value="PDZ domain-like"/>
    <property type="match status" value="1"/>
</dbReference>
<dbReference type="AlphaFoldDB" id="A0ABD2MC70"/>
<comment type="caution">
    <text evidence="4">The sequence shown here is derived from an EMBL/GenBank/DDBJ whole genome shotgun (WGS) entry which is preliminary data.</text>
</comment>
<comment type="subcellular location">
    <subcellularLocation>
        <location evidence="1">Membrane</location>
    </subcellularLocation>
</comment>
<dbReference type="GO" id="GO:0016020">
    <property type="term" value="C:membrane"/>
    <property type="evidence" value="ECO:0007669"/>
    <property type="project" value="UniProtKB-SubCell"/>
</dbReference>
<dbReference type="InterPro" id="IPR036034">
    <property type="entry name" value="PDZ_sf"/>
</dbReference>
<gene>
    <name evidence="4" type="ORF">niasHT_010473</name>
</gene>
<dbReference type="Pfam" id="PF00595">
    <property type="entry name" value="PDZ"/>
    <property type="match status" value="1"/>
</dbReference>
<protein>
    <recommendedName>
        <fullName evidence="3">PDZ domain-containing protein</fullName>
    </recommendedName>
</protein>
<proteinExistence type="predicted"/>
<organism evidence="4 5">
    <name type="scientific">Heterodera trifolii</name>
    <dbReference type="NCBI Taxonomy" id="157864"/>
    <lineage>
        <taxon>Eukaryota</taxon>
        <taxon>Metazoa</taxon>
        <taxon>Ecdysozoa</taxon>
        <taxon>Nematoda</taxon>
        <taxon>Chromadorea</taxon>
        <taxon>Rhabditida</taxon>
        <taxon>Tylenchina</taxon>
        <taxon>Tylenchomorpha</taxon>
        <taxon>Tylenchoidea</taxon>
        <taxon>Heteroderidae</taxon>
        <taxon>Heteroderinae</taxon>
        <taxon>Heterodera</taxon>
    </lineage>
</organism>
<keyword evidence="5" id="KW-1185">Reference proteome</keyword>
<sequence length="412" mass="47945">MTNSSLKNVHTFANFMDDLFLDYKKNDKMDSVTNDAPYPREGYCEKQKRTVFNVTFVKWAAEFAHFHGKSTEEEFPNFKLVSKELFRYEFVGFDGFFYFDQSLGQQIANKFKSEFFSSQNPMPKIVKNQILQLTLSLAARILLCVISNQIEMELFLEPMWNYARVIQIERNECKAALQAFDELRKIVHFAMNSPSENKETIMALTERREFTFLAKFLNGISRDSYYETRPKFEMFLREFGHKSFAEKTNSLRSLLALLDQIIADYKLCNEYDEMSANKRQLKLIYWKNEQLKFGAIIFEILKKRWANVQKRQEGTDAEGNPRWKIGISIGGGIDQNHRQSAYSDSGIYVTSVEANSPAEEAGLKVHDKILQVNGVDYTMITHERAVKYLKKESVLDLLVTRATPKHSTEVHM</sequence>
<name>A0ABD2MC70_9BILA</name>